<sequence>MKMEEPYYVVVKIRSKKDDENVKKALIVYLGHYDSVNSPVLNDFKTMLKIENKIEDIMRTVEELQGINGQEKLTIDQISRLIKLRDLIRELEEIGEEMGNFTIFFVLRIYGFIKTLTLNFTEEYDWSWEVFPSSEWDNVIDSLNEEEYEVLIW</sequence>
<dbReference type="RefSeq" id="WP_010884909.1">
    <property type="nucleotide sequence ID" value="NZ_DUJN01000005.1"/>
</dbReference>
<organism evidence="1 2">
    <name type="scientific">Pyrococcus horikoshii</name>
    <dbReference type="NCBI Taxonomy" id="53953"/>
    <lineage>
        <taxon>Archaea</taxon>
        <taxon>Methanobacteriati</taxon>
        <taxon>Methanobacteriota</taxon>
        <taxon>Thermococci</taxon>
        <taxon>Thermococcales</taxon>
        <taxon>Thermococcaceae</taxon>
        <taxon>Pyrococcus</taxon>
    </lineage>
</organism>
<proteinExistence type="predicted"/>
<dbReference type="AlphaFoldDB" id="A0A832WMX7"/>
<evidence type="ECO:0000313" key="1">
    <source>
        <dbReference type="EMBL" id="HII61326.1"/>
    </source>
</evidence>
<protein>
    <submittedName>
        <fullName evidence="1">Uncharacterized protein</fullName>
    </submittedName>
</protein>
<reference evidence="1" key="1">
    <citation type="journal article" date="2020" name="bioRxiv">
        <title>A rank-normalized archaeal taxonomy based on genome phylogeny resolves widespread incomplete and uneven classifications.</title>
        <authorList>
            <person name="Rinke C."/>
            <person name="Chuvochina M."/>
            <person name="Mussig A.J."/>
            <person name="Chaumeil P.-A."/>
            <person name="Waite D.W."/>
            <person name="Whitman W.B."/>
            <person name="Parks D.H."/>
            <person name="Hugenholtz P."/>
        </authorList>
    </citation>
    <scope>NUCLEOTIDE SEQUENCE</scope>
    <source>
        <strain evidence="1">UBA8834</strain>
    </source>
</reference>
<gene>
    <name evidence="1" type="ORF">HA331_06220</name>
</gene>
<comment type="caution">
    <text evidence="1">The sequence shown here is derived from an EMBL/GenBank/DDBJ whole genome shotgun (WGS) entry which is preliminary data.</text>
</comment>
<name>A0A832WMX7_PYRHR</name>
<accession>A0A832WMX7</accession>
<dbReference type="GeneID" id="1443144"/>
<dbReference type="EMBL" id="DUJN01000005">
    <property type="protein sequence ID" value="HII61326.1"/>
    <property type="molecule type" value="Genomic_DNA"/>
</dbReference>
<evidence type="ECO:0000313" key="2">
    <source>
        <dbReference type="Proteomes" id="UP000617544"/>
    </source>
</evidence>
<dbReference type="Proteomes" id="UP000617544">
    <property type="component" value="Unassembled WGS sequence"/>
</dbReference>